<evidence type="ECO:0000313" key="3">
    <source>
        <dbReference type="Proteomes" id="UP000199607"/>
    </source>
</evidence>
<reference evidence="3" key="1">
    <citation type="submission" date="2016-10" db="EMBL/GenBank/DDBJ databases">
        <authorList>
            <person name="Varghese N."/>
            <person name="Submissions S."/>
        </authorList>
    </citation>
    <scope>NUCLEOTIDE SEQUENCE [LARGE SCALE GENOMIC DNA]</scope>
    <source>
        <strain evidence="3">CGMCC 1.7738</strain>
    </source>
</reference>
<dbReference type="AlphaFoldDB" id="A0A1I4EWB5"/>
<dbReference type="GO" id="GO:0008168">
    <property type="term" value="F:methyltransferase activity"/>
    <property type="evidence" value="ECO:0007669"/>
    <property type="project" value="UniProtKB-KW"/>
</dbReference>
<dbReference type="InterPro" id="IPR041698">
    <property type="entry name" value="Methyltransf_25"/>
</dbReference>
<accession>A0A1I4EWB5</accession>
<dbReference type="Pfam" id="PF13649">
    <property type="entry name" value="Methyltransf_25"/>
    <property type="match status" value="1"/>
</dbReference>
<dbReference type="CDD" id="cd02440">
    <property type="entry name" value="AdoMet_MTases"/>
    <property type="match status" value="1"/>
</dbReference>
<dbReference type="SUPFAM" id="SSF53335">
    <property type="entry name" value="S-adenosyl-L-methionine-dependent methyltransferases"/>
    <property type="match status" value="1"/>
</dbReference>
<dbReference type="RefSeq" id="WP_089869560.1">
    <property type="nucleotide sequence ID" value="NZ_FOTC01000002.1"/>
</dbReference>
<dbReference type="STRING" id="553466.SAMN04487950_2380"/>
<organism evidence="2 3">
    <name type="scientific">Halogranum rubrum</name>
    <dbReference type="NCBI Taxonomy" id="553466"/>
    <lineage>
        <taxon>Archaea</taxon>
        <taxon>Methanobacteriati</taxon>
        <taxon>Methanobacteriota</taxon>
        <taxon>Stenosarchaea group</taxon>
        <taxon>Halobacteria</taxon>
        <taxon>Halobacteriales</taxon>
        <taxon>Haloferacaceae</taxon>
    </lineage>
</organism>
<dbReference type="Gene3D" id="3.40.50.150">
    <property type="entry name" value="Vaccinia Virus protein VP39"/>
    <property type="match status" value="1"/>
</dbReference>
<evidence type="ECO:0000259" key="1">
    <source>
        <dbReference type="Pfam" id="PF13649"/>
    </source>
</evidence>
<name>A0A1I4EWB5_9EURY</name>
<protein>
    <submittedName>
        <fullName evidence="2">Methyltransferase domain-containing protein</fullName>
    </submittedName>
</protein>
<dbReference type="EMBL" id="FOTC01000002">
    <property type="protein sequence ID" value="SFL08817.1"/>
    <property type="molecule type" value="Genomic_DNA"/>
</dbReference>
<sequence>MTDRNAVRRGYDALAEDYQRARGESEHDERRLDSLAERLPTDARVLDAGCGDGRPVSTRLGEHDVDVVSLDFSRSQLSLASEHLSTESLAQGDMTSLPFDADSFDAVCAFGSFIHIPKSEHEAVLREFERVLEPDGWLLFTTGCSNWEGRNPDWLESGVAMEWDILGVDETHDLLEGVGFAVEETWVFADELDDGNDDSKFPLVLAQVAQT</sequence>
<dbReference type="GO" id="GO:0032259">
    <property type="term" value="P:methylation"/>
    <property type="evidence" value="ECO:0007669"/>
    <property type="project" value="UniProtKB-KW"/>
</dbReference>
<feature type="domain" description="Methyltransferase" evidence="1">
    <location>
        <begin position="45"/>
        <end position="136"/>
    </location>
</feature>
<keyword evidence="2" id="KW-0808">Transferase</keyword>
<keyword evidence="3" id="KW-1185">Reference proteome</keyword>
<evidence type="ECO:0000313" key="2">
    <source>
        <dbReference type="EMBL" id="SFL08817.1"/>
    </source>
</evidence>
<dbReference type="InterPro" id="IPR029063">
    <property type="entry name" value="SAM-dependent_MTases_sf"/>
</dbReference>
<dbReference type="PANTHER" id="PTHR43464:SF83">
    <property type="entry name" value="MALONYL-[ACYL-CARRIER PROTEIN] O-METHYLTRANSFERASE"/>
    <property type="match status" value="1"/>
</dbReference>
<keyword evidence="2" id="KW-0489">Methyltransferase</keyword>
<dbReference type="Proteomes" id="UP000199607">
    <property type="component" value="Unassembled WGS sequence"/>
</dbReference>
<proteinExistence type="predicted"/>
<dbReference type="PANTHER" id="PTHR43464">
    <property type="entry name" value="METHYLTRANSFERASE"/>
    <property type="match status" value="1"/>
</dbReference>
<gene>
    <name evidence="2" type="ORF">SAMN04487950_2380</name>
</gene>